<dbReference type="RefSeq" id="WP_386720403.1">
    <property type="nucleotide sequence ID" value="NZ_JBHRSZ010000004.1"/>
</dbReference>
<name>A0ABV7HGC4_9GAMM</name>
<sequence>MERFTGSIRTALRANDWYGALTTALTLPDICGRMETPTEGSNKRYARWFSEWVEPVYTMEVGGQRHTFLSGNDCYALRCSLLHEGGENIEEQRAREALDDFHFIMPPPNGSCFHKIQSGQSLLLQVDIFCNDVADAVDRWAASDKAKEIEVEQRMQGLLQIRDVSNGIQF</sequence>
<dbReference type="EMBL" id="JBHRSZ010000004">
    <property type="protein sequence ID" value="MFC3151510.1"/>
    <property type="molecule type" value="Genomic_DNA"/>
</dbReference>
<protein>
    <submittedName>
        <fullName evidence="1">Uncharacterized protein</fullName>
    </submittedName>
</protein>
<dbReference type="Proteomes" id="UP001595476">
    <property type="component" value="Unassembled WGS sequence"/>
</dbReference>
<proteinExistence type="predicted"/>
<evidence type="ECO:0000313" key="1">
    <source>
        <dbReference type="EMBL" id="MFC3151510.1"/>
    </source>
</evidence>
<comment type="caution">
    <text evidence="1">The sequence shown here is derived from an EMBL/GenBank/DDBJ whole genome shotgun (WGS) entry which is preliminary data.</text>
</comment>
<keyword evidence="2" id="KW-1185">Reference proteome</keyword>
<accession>A0ABV7HGC4</accession>
<evidence type="ECO:0000313" key="2">
    <source>
        <dbReference type="Proteomes" id="UP001595476"/>
    </source>
</evidence>
<gene>
    <name evidence="1" type="ORF">ACFOEK_10775</name>
</gene>
<reference evidence="2" key="1">
    <citation type="journal article" date="2019" name="Int. J. Syst. Evol. Microbiol.">
        <title>The Global Catalogue of Microorganisms (GCM) 10K type strain sequencing project: providing services to taxonomists for standard genome sequencing and annotation.</title>
        <authorList>
            <consortium name="The Broad Institute Genomics Platform"/>
            <consortium name="The Broad Institute Genome Sequencing Center for Infectious Disease"/>
            <person name="Wu L."/>
            <person name="Ma J."/>
        </authorList>
    </citation>
    <scope>NUCLEOTIDE SEQUENCE [LARGE SCALE GENOMIC DNA]</scope>
    <source>
        <strain evidence="2">KCTC 52438</strain>
    </source>
</reference>
<organism evidence="1 2">
    <name type="scientific">Litoribrevibacter euphylliae</name>
    <dbReference type="NCBI Taxonomy" id="1834034"/>
    <lineage>
        <taxon>Bacteria</taxon>
        <taxon>Pseudomonadati</taxon>
        <taxon>Pseudomonadota</taxon>
        <taxon>Gammaproteobacteria</taxon>
        <taxon>Oceanospirillales</taxon>
        <taxon>Oceanospirillaceae</taxon>
        <taxon>Litoribrevibacter</taxon>
    </lineage>
</organism>